<dbReference type="InterPro" id="IPR044770">
    <property type="entry name" value="MFS_spinster-like"/>
</dbReference>
<name>A0ABN7SVU6_OIKDI</name>
<evidence type="ECO:0000313" key="10">
    <source>
        <dbReference type="EMBL" id="CAG5106449.1"/>
    </source>
</evidence>
<dbReference type="InterPro" id="IPR011701">
    <property type="entry name" value="MFS"/>
</dbReference>
<feature type="transmembrane region" description="Helical" evidence="8">
    <location>
        <begin position="126"/>
        <end position="145"/>
    </location>
</feature>
<evidence type="ECO:0000256" key="7">
    <source>
        <dbReference type="SAM" id="MobiDB-lite"/>
    </source>
</evidence>
<dbReference type="EMBL" id="OU015566">
    <property type="protein sequence ID" value="CAG5106449.1"/>
    <property type="molecule type" value="Genomic_DNA"/>
</dbReference>
<feature type="transmembrane region" description="Helical" evidence="8">
    <location>
        <begin position="471"/>
        <end position="492"/>
    </location>
</feature>
<evidence type="ECO:0000313" key="11">
    <source>
        <dbReference type="Proteomes" id="UP001158576"/>
    </source>
</evidence>
<evidence type="ECO:0000259" key="9">
    <source>
        <dbReference type="PROSITE" id="PS50850"/>
    </source>
</evidence>
<gene>
    <name evidence="10" type="ORF">OKIOD_LOCUS11613</name>
</gene>
<dbReference type="SUPFAM" id="SSF103473">
    <property type="entry name" value="MFS general substrate transporter"/>
    <property type="match status" value="1"/>
</dbReference>
<feature type="region of interest" description="Disordered" evidence="7">
    <location>
        <begin position="516"/>
        <end position="540"/>
    </location>
</feature>
<evidence type="ECO:0000256" key="6">
    <source>
        <dbReference type="ARBA" id="ARBA00024338"/>
    </source>
</evidence>
<keyword evidence="5 8" id="KW-0472">Membrane</keyword>
<evidence type="ECO:0000256" key="5">
    <source>
        <dbReference type="ARBA" id="ARBA00023136"/>
    </source>
</evidence>
<evidence type="ECO:0000256" key="4">
    <source>
        <dbReference type="ARBA" id="ARBA00022989"/>
    </source>
</evidence>
<keyword evidence="3 8" id="KW-0812">Transmembrane</keyword>
<feature type="transmembrane region" description="Helical" evidence="8">
    <location>
        <begin position="226"/>
        <end position="244"/>
    </location>
</feature>
<feature type="transmembrane region" description="Helical" evidence="8">
    <location>
        <begin position="365"/>
        <end position="383"/>
    </location>
</feature>
<proteinExistence type="inferred from homology"/>
<dbReference type="InterPro" id="IPR020846">
    <property type="entry name" value="MFS_dom"/>
</dbReference>
<dbReference type="InterPro" id="IPR036259">
    <property type="entry name" value="MFS_trans_sf"/>
</dbReference>
<organism evidence="10 11">
    <name type="scientific">Oikopleura dioica</name>
    <name type="common">Tunicate</name>
    <dbReference type="NCBI Taxonomy" id="34765"/>
    <lineage>
        <taxon>Eukaryota</taxon>
        <taxon>Metazoa</taxon>
        <taxon>Chordata</taxon>
        <taxon>Tunicata</taxon>
        <taxon>Appendicularia</taxon>
        <taxon>Copelata</taxon>
        <taxon>Oikopleuridae</taxon>
        <taxon>Oikopleura</taxon>
    </lineage>
</organism>
<feature type="transmembrane region" description="Helical" evidence="8">
    <location>
        <begin position="98"/>
        <end position="119"/>
    </location>
</feature>
<keyword evidence="4 8" id="KW-1133">Transmembrane helix</keyword>
<feature type="transmembrane region" description="Helical" evidence="8">
    <location>
        <begin position="151"/>
        <end position="176"/>
    </location>
</feature>
<sequence>MVAHDNEGFNPPDRTEYTPVATQNTASEDSINGNGFGESDVALISRQKKPPQFSNLQKYGTLLVLFAINMLNYMDRFTIVGVLAAVKSEFQIDNKRAGLLQTAFMISYMCLSPVVGYLGDRYNRKVIIILGTLFWVFAVFFSSFINGPENFWWFVITRCLVGIGEASYSCIAPTIITDMFEPERRNNAVSFFVIAIPVGSGVGFITGSQMVNLAKKMGWGGWEWSLRATPPLGLLCVLLLWIIMPRTVPRGSSDGVMNEKDTGYAEDLKYLLRNRSWCRITAGFIGVSFSIGALSYWFPQFIASAYVLRGEIKPCVTSDCEYSDIMFKFGLITTISGLGGVAIGLFSSNKLKSNPDRPKTGDAEICGMGQFVLGFFTFIALFSCLKSANLTWFCGFTALIGGCVNWALMVNMTMETCVPKRRATANAVQMFLGHALGDAISPALIGIMADGMTEARGFSADTEPFLLGYHALQYSMLMCPLMSLFGGAMFLWTGLSMVEDRENVERYIRAGGDESALISGGSSRTSSSNDSHNSSSFRRR</sequence>
<comment type="similarity">
    <text evidence="6">Belongs to the major facilitator superfamily. Spinster (TC 2.A.1.49) family.</text>
</comment>
<dbReference type="PROSITE" id="PS50850">
    <property type="entry name" value="MFS"/>
    <property type="match status" value="1"/>
</dbReference>
<evidence type="ECO:0000256" key="2">
    <source>
        <dbReference type="ARBA" id="ARBA00022448"/>
    </source>
</evidence>
<reference evidence="10 11" key="1">
    <citation type="submission" date="2021-04" db="EMBL/GenBank/DDBJ databases">
        <authorList>
            <person name="Bliznina A."/>
        </authorList>
    </citation>
    <scope>NUCLEOTIDE SEQUENCE [LARGE SCALE GENOMIC DNA]</scope>
</reference>
<feature type="transmembrane region" description="Helical" evidence="8">
    <location>
        <begin position="325"/>
        <end position="345"/>
    </location>
</feature>
<evidence type="ECO:0000256" key="8">
    <source>
        <dbReference type="SAM" id="Phobius"/>
    </source>
</evidence>
<dbReference type="PANTHER" id="PTHR23505:SF79">
    <property type="entry name" value="PROTEIN SPINSTER"/>
    <property type="match status" value="1"/>
</dbReference>
<dbReference type="CDD" id="cd17328">
    <property type="entry name" value="MFS_spinster_like"/>
    <property type="match status" value="1"/>
</dbReference>
<feature type="transmembrane region" description="Helical" evidence="8">
    <location>
        <begin position="188"/>
        <end position="206"/>
    </location>
</feature>
<dbReference type="Gene3D" id="1.20.1250.20">
    <property type="entry name" value="MFS general substrate transporter like domains"/>
    <property type="match status" value="1"/>
</dbReference>
<keyword evidence="11" id="KW-1185">Reference proteome</keyword>
<dbReference type="Proteomes" id="UP001158576">
    <property type="component" value="Chromosome 1"/>
</dbReference>
<feature type="compositionally biased region" description="Low complexity" evidence="7">
    <location>
        <begin position="519"/>
        <end position="540"/>
    </location>
</feature>
<feature type="domain" description="Major facilitator superfamily (MFS) profile" evidence="9">
    <location>
        <begin position="61"/>
        <end position="504"/>
    </location>
</feature>
<accession>A0ABN7SVU6</accession>
<comment type="subcellular location">
    <subcellularLocation>
        <location evidence="1">Membrane</location>
        <topology evidence="1">Multi-pass membrane protein</topology>
    </subcellularLocation>
</comment>
<feature type="transmembrane region" description="Helical" evidence="8">
    <location>
        <begin position="431"/>
        <end position="451"/>
    </location>
</feature>
<feature type="transmembrane region" description="Helical" evidence="8">
    <location>
        <begin position="62"/>
        <end position="86"/>
    </location>
</feature>
<protein>
    <submittedName>
        <fullName evidence="10">Oidioi.mRNA.OKI2018_I69.chr1.g2848.t2.cds</fullName>
    </submittedName>
</protein>
<dbReference type="Pfam" id="PF07690">
    <property type="entry name" value="MFS_1"/>
    <property type="match status" value="1"/>
</dbReference>
<evidence type="ECO:0000256" key="1">
    <source>
        <dbReference type="ARBA" id="ARBA00004141"/>
    </source>
</evidence>
<feature type="transmembrane region" description="Helical" evidence="8">
    <location>
        <begin position="277"/>
        <end position="298"/>
    </location>
</feature>
<keyword evidence="2" id="KW-0813">Transport</keyword>
<dbReference type="PANTHER" id="PTHR23505">
    <property type="entry name" value="SPINSTER"/>
    <property type="match status" value="1"/>
</dbReference>
<evidence type="ECO:0000256" key="3">
    <source>
        <dbReference type="ARBA" id="ARBA00022692"/>
    </source>
</evidence>
<feature type="transmembrane region" description="Helical" evidence="8">
    <location>
        <begin position="389"/>
        <end position="410"/>
    </location>
</feature>